<evidence type="ECO:0000256" key="1">
    <source>
        <dbReference type="SAM" id="MobiDB-lite"/>
    </source>
</evidence>
<evidence type="ECO:0000313" key="3">
    <source>
        <dbReference type="Proteomes" id="UP000660729"/>
    </source>
</evidence>
<gene>
    <name evidence="2" type="ORF">HII31_03520</name>
</gene>
<dbReference type="EMBL" id="JABCIY010000043">
    <property type="protein sequence ID" value="KAF7195052.1"/>
    <property type="molecule type" value="Genomic_DNA"/>
</dbReference>
<name>A0A8H6RQQ1_9PEZI</name>
<feature type="region of interest" description="Disordered" evidence="1">
    <location>
        <begin position="14"/>
        <end position="106"/>
    </location>
</feature>
<dbReference type="PANTHER" id="PTHR37540:SF5">
    <property type="entry name" value="TRANSCRIPTION FACTOR DOMAIN-CONTAINING PROTEIN"/>
    <property type="match status" value="1"/>
</dbReference>
<accession>A0A8H6RQQ1</accession>
<feature type="compositionally biased region" description="Polar residues" evidence="1">
    <location>
        <begin position="54"/>
        <end position="63"/>
    </location>
</feature>
<reference evidence="2" key="1">
    <citation type="submission" date="2020-04" db="EMBL/GenBank/DDBJ databases">
        <title>Draft genome resource of the tomato pathogen Pseudocercospora fuligena.</title>
        <authorList>
            <person name="Zaccaron A."/>
        </authorList>
    </citation>
    <scope>NUCLEOTIDE SEQUENCE</scope>
    <source>
        <strain evidence="2">PF001</strain>
    </source>
</reference>
<dbReference type="Proteomes" id="UP000660729">
    <property type="component" value="Unassembled WGS sequence"/>
</dbReference>
<dbReference type="AlphaFoldDB" id="A0A8H6RQQ1"/>
<proteinExistence type="predicted"/>
<organism evidence="2 3">
    <name type="scientific">Pseudocercospora fuligena</name>
    <dbReference type="NCBI Taxonomy" id="685502"/>
    <lineage>
        <taxon>Eukaryota</taxon>
        <taxon>Fungi</taxon>
        <taxon>Dikarya</taxon>
        <taxon>Ascomycota</taxon>
        <taxon>Pezizomycotina</taxon>
        <taxon>Dothideomycetes</taxon>
        <taxon>Dothideomycetidae</taxon>
        <taxon>Mycosphaerellales</taxon>
        <taxon>Mycosphaerellaceae</taxon>
        <taxon>Pseudocercospora</taxon>
    </lineage>
</organism>
<protein>
    <submittedName>
        <fullName evidence="2">Uncharacterized protein</fullName>
    </submittedName>
</protein>
<feature type="compositionally biased region" description="Polar residues" evidence="1">
    <location>
        <begin position="80"/>
        <end position="99"/>
    </location>
</feature>
<keyword evidence="3" id="KW-1185">Reference proteome</keyword>
<sequence length="339" mass="37758">MNNNVIFLAHDDHDEEDVRRTVRARAAEYSHRHGDRKPKASKKPNARKRKLKQSEANDGSSEPQSRRSSILSNAASAASGTQASETDSGLALSRSQSPTLGRIGNQREDSFAQYPVEPQPWFGRLLDWMWPFMLRGWSALDTTQAQRQEALPWVQRLTMSSPCYFYMNILSVSSDLVSRGSLNQQMVPWHSSQVVKSINEALNDREKALAVGTILAVGRIALHEIMIGDISAGNQFHRPAWARMIVMAGGLDSLNLPSLVRSHLGWANRLMTMKTGISIFDLEPTLKDDPTFQMDRRASQDVAVLDQYMPKRDNLVALLETQPSASQAQSSSDVDAQIG</sequence>
<dbReference type="OrthoDB" id="4159781at2759"/>
<feature type="compositionally biased region" description="Basic residues" evidence="1">
    <location>
        <begin position="33"/>
        <end position="51"/>
    </location>
</feature>
<feature type="compositionally biased region" description="Low complexity" evidence="1">
    <location>
        <begin position="66"/>
        <end position="79"/>
    </location>
</feature>
<dbReference type="PANTHER" id="PTHR37540">
    <property type="entry name" value="TRANSCRIPTION FACTOR (ACR-2), PUTATIVE-RELATED-RELATED"/>
    <property type="match status" value="1"/>
</dbReference>
<feature type="compositionally biased region" description="Basic and acidic residues" evidence="1">
    <location>
        <begin position="14"/>
        <end position="32"/>
    </location>
</feature>
<evidence type="ECO:0000313" key="2">
    <source>
        <dbReference type="EMBL" id="KAF7195052.1"/>
    </source>
</evidence>
<comment type="caution">
    <text evidence="2">The sequence shown here is derived from an EMBL/GenBank/DDBJ whole genome shotgun (WGS) entry which is preliminary data.</text>
</comment>